<evidence type="ECO:0000256" key="1">
    <source>
        <dbReference type="SAM" id="Phobius"/>
    </source>
</evidence>
<evidence type="ECO:0000313" key="3">
    <source>
        <dbReference type="Proteomes" id="UP001179280"/>
    </source>
</evidence>
<proteinExistence type="predicted"/>
<reference evidence="2" key="1">
    <citation type="submission" date="2021-01" db="EMBL/GenBank/DDBJ databases">
        <title>Genomic Encyclopedia of Type Strains, Phase IV (KMG-IV): sequencing the most valuable type-strain genomes for metagenomic binning, comparative biology and taxonomic classification.</title>
        <authorList>
            <person name="Goeker M."/>
        </authorList>
    </citation>
    <scope>NUCLEOTIDE SEQUENCE</scope>
    <source>
        <strain evidence="2">DSM 21943</strain>
    </source>
</reference>
<keyword evidence="1" id="KW-0472">Membrane</keyword>
<dbReference type="EMBL" id="JAFBCV010000008">
    <property type="protein sequence ID" value="MBM7839371.1"/>
    <property type="molecule type" value="Genomic_DNA"/>
</dbReference>
<name>A0ABS2SW37_9BACI</name>
<keyword evidence="1" id="KW-0812">Transmembrane</keyword>
<keyword evidence="3" id="KW-1185">Reference proteome</keyword>
<accession>A0ABS2SW37</accession>
<dbReference type="Proteomes" id="UP001179280">
    <property type="component" value="Unassembled WGS sequence"/>
</dbReference>
<comment type="caution">
    <text evidence="2">The sequence shown here is derived from an EMBL/GenBank/DDBJ whole genome shotgun (WGS) entry which is preliminary data.</text>
</comment>
<sequence length="36" mass="3993">MSEGNPNNSKKTVLMAVLAVFVGVTIMSLLRYFDVF</sequence>
<feature type="transmembrane region" description="Helical" evidence="1">
    <location>
        <begin position="12"/>
        <end position="33"/>
    </location>
</feature>
<protein>
    <submittedName>
        <fullName evidence="2">Uncharacterized protein</fullName>
    </submittedName>
</protein>
<gene>
    <name evidence="2" type="ORF">JOC54_002651</name>
</gene>
<keyword evidence="1" id="KW-1133">Transmembrane helix</keyword>
<organism evidence="2 3">
    <name type="scientific">Shouchella xiaoxiensis</name>
    <dbReference type="NCBI Taxonomy" id="766895"/>
    <lineage>
        <taxon>Bacteria</taxon>
        <taxon>Bacillati</taxon>
        <taxon>Bacillota</taxon>
        <taxon>Bacilli</taxon>
        <taxon>Bacillales</taxon>
        <taxon>Bacillaceae</taxon>
        <taxon>Shouchella</taxon>
    </lineage>
</organism>
<evidence type="ECO:0000313" key="2">
    <source>
        <dbReference type="EMBL" id="MBM7839371.1"/>
    </source>
</evidence>